<keyword evidence="3" id="KW-0275">Fatty acid biosynthesis</keyword>
<dbReference type="GO" id="GO:0000035">
    <property type="term" value="F:acyl binding"/>
    <property type="evidence" value="ECO:0007669"/>
    <property type="project" value="TreeGrafter"/>
</dbReference>
<comment type="function">
    <text evidence="3">Carrier of the growing fatty acid chain in fatty acid biosynthesis.</text>
</comment>
<dbReference type="PROSITE" id="PS50075">
    <property type="entry name" value="CARRIER"/>
    <property type="match status" value="1"/>
</dbReference>
<dbReference type="PANTHER" id="PTHR20863">
    <property type="entry name" value="ACYL CARRIER PROTEIN"/>
    <property type="match status" value="1"/>
</dbReference>
<accession>A0A5S9ITP5</accession>
<comment type="PTM">
    <text evidence="3">4'-phosphopantetheine is transferred from CoA to a specific serine of apo-ACP by AcpS. This modification is essential for activity because fatty acids are bound in thioester linkage to the sulfhydryl of the prosthetic group.</text>
</comment>
<comment type="similarity">
    <text evidence="3">Belongs to the acyl carrier protein (ACP) family.</text>
</comment>
<dbReference type="GO" id="GO:0000036">
    <property type="term" value="F:acyl carrier activity"/>
    <property type="evidence" value="ECO:0007669"/>
    <property type="project" value="UniProtKB-UniRule"/>
</dbReference>
<dbReference type="EMBL" id="AP019860">
    <property type="protein sequence ID" value="BBM87958.1"/>
    <property type="molecule type" value="Genomic_DNA"/>
</dbReference>
<dbReference type="AlphaFoldDB" id="A0A5S9ITP5"/>
<dbReference type="SUPFAM" id="SSF47336">
    <property type="entry name" value="ACP-like"/>
    <property type="match status" value="1"/>
</dbReference>
<feature type="modified residue" description="O-(pantetheine 4'-phosphoryl)serine" evidence="3">
    <location>
        <position position="39"/>
    </location>
</feature>
<feature type="domain" description="Carrier" evidence="4">
    <location>
        <begin position="1"/>
        <end position="79"/>
    </location>
</feature>
<keyword evidence="3" id="KW-0443">Lipid metabolism</keyword>
<keyword evidence="3" id="KW-0276">Fatty acid metabolism</keyword>
<keyword evidence="1 3" id="KW-0596">Phosphopantetheine</keyword>
<organism evidence="5 6">
    <name type="scientific">Uabimicrobium amorphum</name>
    <dbReference type="NCBI Taxonomy" id="2596890"/>
    <lineage>
        <taxon>Bacteria</taxon>
        <taxon>Pseudomonadati</taxon>
        <taxon>Planctomycetota</taxon>
        <taxon>Candidatus Uabimicrobiia</taxon>
        <taxon>Candidatus Uabimicrobiales</taxon>
        <taxon>Candidatus Uabimicrobiaceae</taxon>
        <taxon>Candidatus Uabimicrobium</taxon>
    </lineage>
</organism>
<comment type="pathway">
    <text evidence="3">Lipid metabolism; fatty acid biosynthesis.</text>
</comment>
<dbReference type="HAMAP" id="MF_01217">
    <property type="entry name" value="Acyl_carrier"/>
    <property type="match status" value="1"/>
</dbReference>
<reference evidence="5 6" key="1">
    <citation type="submission" date="2019-08" db="EMBL/GenBank/DDBJ databases">
        <title>Complete genome sequence of Candidatus Uab amorphum.</title>
        <authorList>
            <person name="Shiratori T."/>
            <person name="Suzuki S."/>
            <person name="Kakizawa Y."/>
            <person name="Ishida K."/>
        </authorList>
    </citation>
    <scope>NUCLEOTIDE SEQUENCE [LARGE SCALE GENOMIC DNA]</scope>
    <source>
        <strain evidence="5 6">SRT547</strain>
    </source>
</reference>
<dbReference type="KEGG" id="uam:UABAM_06374"/>
<dbReference type="UniPathway" id="UPA00094"/>
<keyword evidence="2 3" id="KW-0597">Phosphoprotein</keyword>
<dbReference type="InterPro" id="IPR003231">
    <property type="entry name" value="ACP"/>
</dbReference>
<dbReference type="Proteomes" id="UP000326354">
    <property type="component" value="Chromosome"/>
</dbReference>
<dbReference type="RefSeq" id="WP_151971995.1">
    <property type="nucleotide sequence ID" value="NZ_AP019860.1"/>
</dbReference>
<keyword evidence="6" id="KW-1185">Reference proteome</keyword>
<evidence type="ECO:0000256" key="3">
    <source>
        <dbReference type="HAMAP-Rule" id="MF_01217"/>
    </source>
</evidence>
<evidence type="ECO:0000313" key="5">
    <source>
        <dbReference type="EMBL" id="BBM87958.1"/>
    </source>
</evidence>
<sequence length="80" mass="9146">MTRDEIQKKIINIVADIASFPEDKIEGSSSLIEDIHADSLMVFEIAQEIEATFEIEIDEEDLETIKTINDATDHIEKRLK</sequence>
<dbReference type="InterPro" id="IPR036736">
    <property type="entry name" value="ACP-like_sf"/>
</dbReference>
<evidence type="ECO:0000256" key="1">
    <source>
        <dbReference type="ARBA" id="ARBA00022450"/>
    </source>
</evidence>
<evidence type="ECO:0000259" key="4">
    <source>
        <dbReference type="PROSITE" id="PS50075"/>
    </source>
</evidence>
<gene>
    <name evidence="3" type="primary">acpP</name>
    <name evidence="5" type="ORF">UABAM_06374</name>
</gene>
<evidence type="ECO:0000313" key="6">
    <source>
        <dbReference type="Proteomes" id="UP000326354"/>
    </source>
</evidence>
<protein>
    <recommendedName>
        <fullName evidence="3">Acyl carrier protein</fullName>
        <shortName evidence="3">ACP</shortName>
    </recommendedName>
</protein>
<keyword evidence="3" id="KW-0963">Cytoplasm</keyword>
<comment type="subcellular location">
    <subcellularLocation>
        <location evidence="3">Cytoplasm</location>
    </subcellularLocation>
</comment>
<evidence type="ECO:0000256" key="2">
    <source>
        <dbReference type="ARBA" id="ARBA00022553"/>
    </source>
</evidence>
<dbReference type="GO" id="GO:0005737">
    <property type="term" value="C:cytoplasm"/>
    <property type="evidence" value="ECO:0007669"/>
    <property type="project" value="UniProtKB-SubCell"/>
</dbReference>
<dbReference type="OrthoDB" id="9804551at2"/>
<dbReference type="Gene3D" id="1.10.1200.10">
    <property type="entry name" value="ACP-like"/>
    <property type="match status" value="1"/>
</dbReference>
<name>A0A5S9ITP5_UABAM</name>
<dbReference type="Pfam" id="PF00550">
    <property type="entry name" value="PP-binding"/>
    <property type="match status" value="1"/>
</dbReference>
<proteinExistence type="inferred from homology"/>
<dbReference type="PANTHER" id="PTHR20863:SF76">
    <property type="entry name" value="CARRIER DOMAIN-CONTAINING PROTEIN"/>
    <property type="match status" value="1"/>
</dbReference>
<keyword evidence="3" id="KW-0444">Lipid biosynthesis</keyword>
<dbReference type="InterPro" id="IPR009081">
    <property type="entry name" value="PP-bd_ACP"/>
</dbReference>